<dbReference type="HOGENOM" id="CLU_010778_2_1_1"/>
<feature type="transmembrane region" description="Helical" evidence="8">
    <location>
        <begin position="431"/>
        <end position="452"/>
    </location>
</feature>
<evidence type="ECO:0000256" key="8">
    <source>
        <dbReference type="SAM" id="Phobius"/>
    </source>
</evidence>
<dbReference type="EMBL" id="KK088421">
    <property type="protein sequence ID" value="EYE95702.1"/>
    <property type="molecule type" value="Genomic_DNA"/>
</dbReference>
<organism evidence="9 10">
    <name type="scientific">Aspergillus ruber (strain CBS 135680)</name>
    <dbReference type="NCBI Taxonomy" id="1388766"/>
    <lineage>
        <taxon>Eukaryota</taxon>
        <taxon>Fungi</taxon>
        <taxon>Dikarya</taxon>
        <taxon>Ascomycota</taxon>
        <taxon>Pezizomycotina</taxon>
        <taxon>Eurotiomycetes</taxon>
        <taxon>Eurotiomycetidae</taxon>
        <taxon>Eurotiales</taxon>
        <taxon>Aspergillaceae</taxon>
        <taxon>Aspergillus</taxon>
        <taxon>Aspergillus subgen. Aspergillus</taxon>
    </lineage>
</organism>
<evidence type="ECO:0000256" key="6">
    <source>
        <dbReference type="RuleBase" id="RU362091"/>
    </source>
</evidence>
<feature type="transmembrane region" description="Helical" evidence="8">
    <location>
        <begin position="59"/>
        <end position="76"/>
    </location>
</feature>
<dbReference type="Proteomes" id="UP000019804">
    <property type="component" value="Unassembled WGS sequence"/>
</dbReference>
<feature type="transmembrane region" description="Helical" evidence="8">
    <location>
        <begin position="96"/>
        <end position="115"/>
    </location>
</feature>
<feature type="transmembrane region" description="Helical" evidence="8">
    <location>
        <begin position="170"/>
        <end position="189"/>
    </location>
</feature>
<keyword evidence="4 8" id="KW-1133">Transmembrane helix</keyword>
<evidence type="ECO:0000256" key="7">
    <source>
        <dbReference type="SAM" id="MobiDB-lite"/>
    </source>
</evidence>
<dbReference type="GO" id="GO:0005886">
    <property type="term" value="C:plasma membrane"/>
    <property type="evidence" value="ECO:0007669"/>
    <property type="project" value="TreeGrafter"/>
</dbReference>
<feature type="transmembrane region" description="Helical" evidence="8">
    <location>
        <begin position="499"/>
        <end position="519"/>
    </location>
</feature>
<dbReference type="CDD" id="cd11476">
    <property type="entry name" value="SLC5sbd_DUR3"/>
    <property type="match status" value="1"/>
</dbReference>
<evidence type="ECO:0000313" key="10">
    <source>
        <dbReference type="Proteomes" id="UP000019804"/>
    </source>
</evidence>
<evidence type="ECO:0008006" key="11">
    <source>
        <dbReference type="Google" id="ProtNLM"/>
    </source>
</evidence>
<feature type="transmembrane region" description="Helical" evidence="8">
    <location>
        <begin position="136"/>
        <end position="158"/>
    </location>
</feature>
<feature type="transmembrane region" description="Helical" evidence="8">
    <location>
        <begin position="626"/>
        <end position="650"/>
    </location>
</feature>
<evidence type="ECO:0000256" key="3">
    <source>
        <dbReference type="ARBA" id="ARBA00022692"/>
    </source>
</evidence>
<dbReference type="OrthoDB" id="6132759at2759"/>
<dbReference type="Pfam" id="PF00474">
    <property type="entry name" value="SSF"/>
    <property type="match status" value="1"/>
</dbReference>
<dbReference type="PANTHER" id="PTHR46154">
    <property type="match status" value="1"/>
</dbReference>
<feature type="transmembrane region" description="Helical" evidence="8">
    <location>
        <begin position="291"/>
        <end position="314"/>
    </location>
</feature>
<dbReference type="GeneID" id="63699383"/>
<evidence type="ECO:0000313" key="9">
    <source>
        <dbReference type="EMBL" id="EYE95702.1"/>
    </source>
</evidence>
<keyword evidence="5 8" id="KW-0472">Membrane</keyword>
<comment type="subcellular location">
    <subcellularLocation>
        <location evidence="1">Membrane</location>
        <topology evidence="1">Multi-pass membrane protein</topology>
    </subcellularLocation>
</comment>
<dbReference type="PROSITE" id="PS50283">
    <property type="entry name" value="NA_SOLUT_SYMP_3"/>
    <property type="match status" value="1"/>
</dbReference>
<evidence type="ECO:0000256" key="1">
    <source>
        <dbReference type="ARBA" id="ARBA00004141"/>
    </source>
</evidence>
<evidence type="ECO:0000256" key="5">
    <source>
        <dbReference type="ARBA" id="ARBA00023136"/>
    </source>
</evidence>
<dbReference type="RefSeq" id="XP_040639390.1">
    <property type="nucleotide sequence ID" value="XM_040784259.1"/>
</dbReference>
<accession>A0A017SFH3</accession>
<feature type="transmembrane region" description="Helical" evidence="8">
    <location>
        <begin position="17"/>
        <end position="38"/>
    </location>
</feature>
<gene>
    <name evidence="9" type="ORF">EURHEDRAFT_455296</name>
</gene>
<keyword evidence="3 8" id="KW-0812">Transmembrane</keyword>
<feature type="transmembrane region" description="Helical" evidence="8">
    <location>
        <begin position="403"/>
        <end position="425"/>
    </location>
</feature>
<dbReference type="PANTHER" id="PTHR46154:SF3">
    <property type="entry name" value="DUR32P"/>
    <property type="match status" value="1"/>
</dbReference>
<proteinExistence type="inferred from homology"/>
<feature type="transmembrane region" description="Helical" evidence="8">
    <location>
        <begin position="595"/>
        <end position="614"/>
    </location>
</feature>
<evidence type="ECO:0000256" key="4">
    <source>
        <dbReference type="ARBA" id="ARBA00022989"/>
    </source>
</evidence>
<reference evidence="10" key="1">
    <citation type="journal article" date="2014" name="Nat. Commun.">
        <title>Genomic adaptations of the halophilic Dead Sea filamentous fungus Eurotium rubrum.</title>
        <authorList>
            <person name="Kis-Papo T."/>
            <person name="Weig A.R."/>
            <person name="Riley R."/>
            <person name="Persoh D."/>
            <person name="Salamov A."/>
            <person name="Sun H."/>
            <person name="Lipzen A."/>
            <person name="Wasser S.P."/>
            <person name="Rambold G."/>
            <person name="Grigoriev I.V."/>
            <person name="Nevo E."/>
        </authorList>
    </citation>
    <scope>NUCLEOTIDE SEQUENCE [LARGE SCALE GENOMIC DNA]</scope>
    <source>
        <strain evidence="10">CBS 135680</strain>
    </source>
</reference>
<name>A0A017SFH3_ASPRC</name>
<dbReference type="InterPro" id="IPR038377">
    <property type="entry name" value="Na/Glc_symporter_sf"/>
</dbReference>
<dbReference type="InterPro" id="IPR001734">
    <property type="entry name" value="Na/solute_symporter"/>
</dbReference>
<comment type="similarity">
    <text evidence="2 6">Belongs to the sodium:solute symporter (SSF) (TC 2.A.21) family.</text>
</comment>
<dbReference type="STRING" id="1388766.A0A017SFH3"/>
<feature type="region of interest" description="Disordered" evidence="7">
    <location>
        <begin position="540"/>
        <end position="576"/>
    </location>
</feature>
<feature type="transmembrane region" description="Helical" evidence="8">
    <location>
        <begin position="359"/>
        <end position="382"/>
    </location>
</feature>
<dbReference type="Gene3D" id="1.20.1730.10">
    <property type="entry name" value="Sodium/glucose cotransporter"/>
    <property type="match status" value="1"/>
</dbReference>
<dbReference type="AlphaFoldDB" id="A0A017SFH3"/>
<keyword evidence="10" id="KW-1185">Reference proteome</keyword>
<dbReference type="GO" id="GO:0015204">
    <property type="term" value="F:urea transmembrane transporter activity"/>
    <property type="evidence" value="ECO:0007669"/>
    <property type="project" value="InterPro"/>
</dbReference>
<feature type="transmembrane region" description="Helical" evidence="8">
    <location>
        <begin position="201"/>
        <end position="220"/>
    </location>
</feature>
<feature type="transmembrane region" description="Helical" evidence="8">
    <location>
        <begin position="258"/>
        <end position="279"/>
    </location>
</feature>
<protein>
    <recommendedName>
        <fullName evidence="11">Sodium:solute symporter family-domain-containing protein</fullName>
    </recommendedName>
</protein>
<feature type="transmembrane region" description="Helical" evidence="8">
    <location>
        <begin position="459"/>
        <end position="479"/>
    </location>
</feature>
<dbReference type="InterPro" id="IPR031155">
    <property type="entry name" value="DUR"/>
</dbReference>
<feature type="compositionally biased region" description="Polar residues" evidence="7">
    <location>
        <begin position="564"/>
        <end position="576"/>
    </location>
</feature>
<evidence type="ECO:0000256" key="2">
    <source>
        <dbReference type="ARBA" id="ARBA00006434"/>
    </source>
</evidence>
<sequence length="673" mass="73817">MGAVDYGNITLIPQGTAYGLLIGLAVLFCAVILIAVKLQKVYLEEDSGKSEMFMVANRTVGTGLTASAVFSSWMWINETVNSALNCYRFGLSAPMWYGSALCFQIALMAVMGVLSKIRVPYAHTSLEIVRMRYGHIGHIAFICLNLIQNIFGCSSMILTGSQLIHGISGMHFAAATILVPLGVVVLYTAVGGLKATFLTDFFHTAIALVLILWFTFGVLVHEQIGGLYGLYDKVMALEDRVSGNYAGSLLTIKSKGGIMFGLDLAFGNLALVVMDTAFWQKSFATEVKATVPGYNLAALCIFGVPWALGTVIGLSCRVIHTLPVFPTYPNPFTQDQVLTGFVMPYTIKALLGSGGVVGFFLLMFMALTSTVSSSMIAVSSILSFDVYKTYINPKANDKRVVSISHLAVCFHGVFIAGFSLALNYGGANMNWINYFVPMLTCPGIMPLIFTLTWSRQTRLAAVVAPLLGMGSGIAVWLGATYSMYGVLNMDTTQEQAPAIYGAITALFSPALYSVLISFYKPYVFDWRNFLRIELADEQPISPPSSSPNETESEQETSESDKKQPTASTTPTTDLDNVSSPFDAETLRHLHRWYRIAWITFISILLLTWVLWPLPLYRNWIFNKPFFAGWVTVAIIWQFVAFAGVVVFPLYDGRHAITKGFRGLRGSIQSALRK</sequence>